<reference evidence="2 4" key="2">
    <citation type="submission" date="2018-07" db="EMBL/GenBank/DDBJ databases">
        <title>The Genome Sequence of Enterococcus sp. DIV0659b.</title>
        <authorList>
            <consortium name="The Broad Institute Genomics Platform"/>
            <consortium name="The Broad Institute Genomic Center for Infectious Diseases"/>
            <person name="Earl A."/>
            <person name="Manson A."/>
            <person name="Schwartman J."/>
            <person name="Gilmore M."/>
            <person name="Abouelleil A."/>
            <person name="Cao P."/>
            <person name="Chapman S."/>
            <person name="Cusick C."/>
            <person name="Shea T."/>
            <person name="Young S."/>
            <person name="Neafsey D."/>
            <person name="Nusbaum C."/>
            <person name="Birren B."/>
        </authorList>
    </citation>
    <scope>NUCLEOTIDE SEQUENCE [LARGE SCALE GENOMIC DNA]</scope>
    <source>
        <strain evidence="2 4">4G2_DIV0659</strain>
    </source>
</reference>
<comment type="caution">
    <text evidence="3">The sequence shown here is derived from an EMBL/GenBank/DDBJ whole genome shotgun (WGS) entry which is preliminary data.</text>
</comment>
<accession>A0A242CCX0</accession>
<dbReference type="AlphaFoldDB" id="A0A242CCX0"/>
<proteinExistence type="predicted"/>
<organism evidence="3">
    <name type="scientific">Candidatus Enterococcus mansonii</name>
    <dbReference type="NCBI Taxonomy" id="1834181"/>
    <lineage>
        <taxon>Bacteria</taxon>
        <taxon>Bacillati</taxon>
        <taxon>Bacillota</taxon>
        <taxon>Bacilli</taxon>
        <taxon>Lactobacillales</taxon>
        <taxon>Enterococcaceae</taxon>
        <taxon>Enterococcus</taxon>
    </lineage>
</organism>
<evidence type="ECO:0000256" key="1">
    <source>
        <dbReference type="SAM" id="Coils"/>
    </source>
</evidence>
<protein>
    <submittedName>
        <fullName evidence="3">Uncharacterized protein</fullName>
    </submittedName>
</protein>
<evidence type="ECO:0000313" key="4">
    <source>
        <dbReference type="Proteomes" id="UP000195139"/>
    </source>
</evidence>
<name>A0A242CCX0_9ENTE</name>
<gene>
    <name evidence="2" type="ORF">A5880_001198</name>
    <name evidence="3" type="ORF">A5880_002238</name>
</gene>
<dbReference type="Proteomes" id="UP000195139">
    <property type="component" value="Unassembled WGS sequence"/>
</dbReference>
<evidence type="ECO:0000313" key="3">
    <source>
        <dbReference type="EMBL" id="OTO07968.1"/>
    </source>
</evidence>
<reference evidence="3" key="1">
    <citation type="submission" date="2017-05" db="EMBL/GenBank/DDBJ databases">
        <title>The Genome Sequence of Enterococcus sp. 4G2_DIV0659.</title>
        <authorList>
            <consortium name="The Broad Institute Genomics Platform"/>
            <consortium name="The Broad Institute Genomic Center for Infectious Diseases"/>
            <person name="Earl A."/>
            <person name="Manson A."/>
            <person name="Schwartman J."/>
            <person name="Gilmore M."/>
            <person name="Abouelleil A."/>
            <person name="Cao P."/>
            <person name="Chapman S."/>
            <person name="Cusick C."/>
            <person name="Shea T."/>
            <person name="Young S."/>
            <person name="Neafsey D."/>
            <person name="Nusbaum C."/>
            <person name="Birren B."/>
        </authorList>
    </citation>
    <scope>NUCLEOTIDE SEQUENCE [LARGE SCALE GENOMIC DNA]</scope>
    <source>
        <strain evidence="3">4G2_DIV0659</strain>
    </source>
</reference>
<sequence>MPTLFCLKSGQSNGLMSNQLEEVAHHLEAELHETDTQLMHEIRKENNANYREKEERIKNTNRLPTKETKIRTVQSTVPRTKQLFKNR</sequence>
<feature type="coiled-coil region" evidence="1">
    <location>
        <begin position="17"/>
        <end position="63"/>
    </location>
</feature>
<dbReference type="EMBL" id="NGLE02000001">
    <property type="protein sequence ID" value="MEI5993651.1"/>
    <property type="molecule type" value="Genomic_DNA"/>
</dbReference>
<dbReference type="EMBL" id="NGLE01000003">
    <property type="protein sequence ID" value="OTO07968.1"/>
    <property type="molecule type" value="Genomic_DNA"/>
</dbReference>
<evidence type="ECO:0000313" key="2">
    <source>
        <dbReference type="EMBL" id="MEI5993651.1"/>
    </source>
</evidence>
<keyword evidence="1" id="KW-0175">Coiled coil</keyword>
<keyword evidence="4" id="KW-1185">Reference proteome</keyword>